<organism evidence="1 2">
    <name type="scientific">Aspergillus sclerotioniger CBS 115572</name>
    <dbReference type="NCBI Taxonomy" id="1450535"/>
    <lineage>
        <taxon>Eukaryota</taxon>
        <taxon>Fungi</taxon>
        <taxon>Dikarya</taxon>
        <taxon>Ascomycota</taxon>
        <taxon>Pezizomycotina</taxon>
        <taxon>Eurotiomycetes</taxon>
        <taxon>Eurotiomycetidae</taxon>
        <taxon>Eurotiales</taxon>
        <taxon>Aspergillaceae</taxon>
        <taxon>Aspergillus</taxon>
        <taxon>Aspergillus subgen. Circumdati</taxon>
    </lineage>
</organism>
<comment type="caution">
    <text evidence="1">The sequence shown here is derived from an EMBL/GenBank/DDBJ whole genome shotgun (WGS) entry which is preliminary data.</text>
</comment>
<keyword evidence="2" id="KW-1185">Reference proteome</keyword>
<protein>
    <submittedName>
        <fullName evidence="1">Uncharacterized protein</fullName>
    </submittedName>
</protein>
<evidence type="ECO:0000313" key="1">
    <source>
        <dbReference type="EMBL" id="PWY93518.1"/>
    </source>
</evidence>
<reference evidence="1 2" key="1">
    <citation type="submission" date="2016-12" db="EMBL/GenBank/DDBJ databases">
        <title>The genomes of Aspergillus section Nigri reveals drivers in fungal speciation.</title>
        <authorList>
            <consortium name="DOE Joint Genome Institute"/>
            <person name="Vesth T.C."/>
            <person name="Nybo J."/>
            <person name="Theobald S."/>
            <person name="Brandl J."/>
            <person name="Frisvad J.C."/>
            <person name="Nielsen K.F."/>
            <person name="Lyhne E.K."/>
            <person name="Kogle M.E."/>
            <person name="Kuo A."/>
            <person name="Riley R."/>
            <person name="Clum A."/>
            <person name="Nolan M."/>
            <person name="Lipzen A."/>
            <person name="Salamov A."/>
            <person name="Henrissat B."/>
            <person name="Wiebenga A."/>
            <person name="De Vries R.P."/>
            <person name="Grigoriev I.V."/>
            <person name="Mortensen U.H."/>
            <person name="Andersen M.R."/>
            <person name="Baker S.E."/>
        </authorList>
    </citation>
    <scope>NUCLEOTIDE SEQUENCE [LARGE SCALE GENOMIC DNA]</scope>
    <source>
        <strain evidence="1 2">CBS 115572</strain>
    </source>
</reference>
<dbReference type="EMBL" id="MSFK01000006">
    <property type="protein sequence ID" value="PWY93518.1"/>
    <property type="molecule type" value="Genomic_DNA"/>
</dbReference>
<dbReference type="GeneID" id="37109212"/>
<dbReference type="RefSeq" id="XP_025470279.1">
    <property type="nucleotide sequence ID" value="XM_025607069.1"/>
</dbReference>
<name>A0A317X9D4_9EURO</name>
<dbReference type="Proteomes" id="UP000246702">
    <property type="component" value="Unassembled WGS sequence"/>
</dbReference>
<accession>A0A317X9D4</accession>
<evidence type="ECO:0000313" key="2">
    <source>
        <dbReference type="Proteomes" id="UP000246702"/>
    </source>
</evidence>
<sequence>MSAIWNAPGLVSGPGPGAARRVAGCKRLTSCSKSVRVNRHALLWSGRLIRSVAWDPNIDHGASAAYQRHSVSTQTLGRCSPGRLFGSLRGDRGDVEVASNLGNKQVSLHDGTKKASSESSCTGFYMLFPPGFDRVGSSRSLGTALRGFCFGLCLSC</sequence>
<proteinExistence type="predicted"/>
<dbReference type="AlphaFoldDB" id="A0A317X9D4"/>
<gene>
    <name evidence="1" type="ORF">BO94DRAFT_345580</name>
</gene>